<reference evidence="3" key="1">
    <citation type="submission" date="2021-01" db="EMBL/GenBank/DDBJ databases">
        <authorList>
            <person name="Corre E."/>
            <person name="Pelletier E."/>
            <person name="Niang G."/>
            <person name="Scheremetjew M."/>
            <person name="Finn R."/>
            <person name="Kale V."/>
            <person name="Holt S."/>
            <person name="Cochrane G."/>
            <person name="Meng A."/>
            <person name="Brown T."/>
            <person name="Cohen L."/>
        </authorList>
    </citation>
    <scope>NUCLEOTIDE SEQUENCE</scope>
    <source>
        <strain evidence="3">WS</strain>
    </source>
</reference>
<dbReference type="InterPro" id="IPR015946">
    <property type="entry name" value="KH_dom-like_a/b"/>
</dbReference>
<dbReference type="EMBL" id="HBGD01001395">
    <property type="protein sequence ID" value="CAD9077896.1"/>
    <property type="molecule type" value="Transcribed_RNA"/>
</dbReference>
<dbReference type="SUPFAM" id="SSF89919">
    <property type="entry name" value="Ribosome-binding factor A, RbfA"/>
    <property type="match status" value="1"/>
</dbReference>
<proteinExistence type="predicted"/>
<feature type="coiled-coil region" evidence="1">
    <location>
        <begin position="258"/>
        <end position="285"/>
    </location>
</feature>
<feature type="coiled-coil region" evidence="1">
    <location>
        <begin position="120"/>
        <end position="147"/>
    </location>
</feature>
<evidence type="ECO:0000256" key="2">
    <source>
        <dbReference type="SAM" id="MobiDB-lite"/>
    </source>
</evidence>
<keyword evidence="1" id="KW-0175">Coiled coil</keyword>
<name>A0A7S1KLP6_9EUKA</name>
<feature type="region of interest" description="Disordered" evidence="2">
    <location>
        <begin position="1"/>
        <end position="25"/>
    </location>
</feature>
<feature type="compositionally biased region" description="Polar residues" evidence="2">
    <location>
        <begin position="1"/>
        <end position="10"/>
    </location>
</feature>
<evidence type="ECO:0000256" key="1">
    <source>
        <dbReference type="SAM" id="Coils"/>
    </source>
</evidence>
<dbReference type="InterPro" id="IPR023799">
    <property type="entry name" value="RbfA_dom_sf"/>
</dbReference>
<dbReference type="Pfam" id="PF02033">
    <property type="entry name" value="RBFA"/>
    <property type="match status" value="1"/>
</dbReference>
<protein>
    <submittedName>
        <fullName evidence="3">Uncharacterized protein</fullName>
    </submittedName>
</protein>
<sequence length="507" mass="59586">MKLSKLTSSLCKRAPGCSSSSSVSAVSSSSTHQHPILLTSPCPKCLFSQRSPSHRSYASSSKPLLLTPELKSSLRKKRLLLAPKRQRYIISKNLDDELLDDHEFLEEFARLKSDGSMLSRDELNEKLERQNKKRKLSTREKKRLEFERITREMHTGLNHKEQAPNRTIDEEYSRKDAKPLYVSVADGKRLESQYKLDKKMSTDTANEESYTEEDRLEYADDTDAIAAEALEGVKDRMKKWRNKRMRKEFRDKNALLIKNKLISTKELLREHMKELQQRKRVHLKREEKQQAHRLGLASGSMDQVRSYIREKEVESRHSTKTNPYTKRDESGVAAYQYAYANKIQEALQGVLEKENRNKYLEQVLIYHVRVDPSKRYADVLWDYKFDENRNTLQRTHTNDLLQQAAGFLASKVGDRLRSKYAPIFTFYYYEDFSRNTPFHAIYDTFDGLGFKTTMEERMQEYHSTPIYNPMYTSPQVKTKSQKRETEYNKKQRLKEFGKSKWISAGRF</sequence>
<dbReference type="Gene3D" id="3.30.300.20">
    <property type="match status" value="1"/>
</dbReference>
<dbReference type="AlphaFoldDB" id="A0A7S1KLP6"/>
<dbReference type="GO" id="GO:0006364">
    <property type="term" value="P:rRNA processing"/>
    <property type="evidence" value="ECO:0007669"/>
    <property type="project" value="InterPro"/>
</dbReference>
<accession>A0A7S1KLP6</accession>
<evidence type="ECO:0000313" key="3">
    <source>
        <dbReference type="EMBL" id="CAD9077896.1"/>
    </source>
</evidence>
<organism evidence="3">
    <name type="scientific">Percolomonas cosmopolitus</name>
    <dbReference type="NCBI Taxonomy" id="63605"/>
    <lineage>
        <taxon>Eukaryota</taxon>
        <taxon>Discoba</taxon>
        <taxon>Heterolobosea</taxon>
        <taxon>Tetramitia</taxon>
        <taxon>Eutetramitia</taxon>
        <taxon>Percolomonadidae</taxon>
        <taxon>Percolomonas</taxon>
    </lineage>
</organism>
<dbReference type="InterPro" id="IPR000238">
    <property type="entry name" value="RbfA"/>
</dbReference>
<gene>
    <name evidence="3" type="ORF">PCOS0759_LOCUS1128</name>
</gene>